<dbReference type="FunFam" id="1.10.275.10:FF:000002">
    <property type="entry name" value="Argininosuccinate lyase"/>
    <property type="match status" value="1"/>
</dbReference>
<dbReference type="FunFam" id="1.20.200.10:FF:000015">
    <property type="entry name" value="argininosuccinate lyase isoform X2"/>
    <property type="match status" value="1"/>
</dbReference>
<dbReference type="NCBIfam" id="TIGR00838">
    <property type="entry name" value="argH"/>
    <property type="match status" value="1"/>
</dbReference>
<dbReference type="Gene3D" id="1.20.200.10">
    <property type="entry name" value="Fumarase/aspartase (Central domain)"/>
    <property type="match status" value="1"/>
</dbReference>
<dbReference type="InterPro" id="IPR029419">
    <property type="entry name" value="Arg_succ_lyase_C"/>
</dbReference>
<dbReference type="GO" id="GO:0005829">
    <property type="term" value="C:cytosol"/>
    <property type="evidence" value="ECO:0007669"/>
    <property type="project" value="TreeGrafter"/>
</dbReference>
<dbReference type="Gene3D" id="1.10.275.10">
    <property type="entry name" value="Fumarase/aspartase (N-terminal domain)"/>
    <property type="match status" value="1"/>
</dbReference>
<reference evidence="3" key="1">
    <citation type="submission" date="2016-10" db="EMBL/GenBank/DDBJ databases">
        <authorList>
            <person name="de Groot N.N."/>
        </authorList>
    </citation>
    <scope>NUCLEOTIDE SEQUENCE</scope>
</reference>
<evidence type="ECO:0000313" key="3">
    <source>
        <dbReference type="EMBL" id="SFV66193.1"/>
    </source>
</evidence>
<dbReference type="AlphaFoldDB" id="A0A1W1CKG3"/>
<organism evidence="3">
    <name type="scientific">hydrothermal vent metagenome</name>
    <dbReference type="NCBI Taxonomy" id="652676"/>
    <lineage>
        <taxon>unclassified sequences</taxon>
        <taxon>metagenomes</taxon>
        <taxon>ecological metagenomes</taxon>
    </lineage>
</organism>
<gene>
    <name evidence="3" type="ORF">MNB_SV-10-283</name>
</gene>
<dbReference type="EMBL" id="FPHL01000043">
    <property type="protein sequence ID" value="SFV66193.1"/>
    <property type="molecule type" value="Genomic_DNA"/>
</dbReference>
<dbReference type="InterPro" id="IPR020557">
    <property type="entry name" value="Fumarate_lyase_CS"/>
</dbReference>
<accession>A0A1W1CKG3</accession>
<dbReference type="InterPro" id="IPR022761">
    <property type="entry name" value="Fumarate_lyase_N"/>
</dbReference>
<dbReference type="PANTHER" id="PTHR43814:SF1">
    <property type="entry name" value="ARGININOSUCCINATE LYASE"/>
    <property type="match status" value="1"/>
</dbReference>
<dbReference type="PANTHER" id="PTHR43814">
    <property type="entry name" value="ARGININOSUCCINATE LYASE"/>
    <property type="match status" value="1"/>
</dbReference>
<dbReference type="CDD" id="cd01359">
    <property type="entry name" value="Argininosuccinate_lyase"/>
    <property type="match status" value="1"/>
</dbReference>
<dbReference type="Pfam" id="PF14698">
    <property type="entry name" value="ASL_C2"/>
    <property type="match status" value="1"/>
</dbReference>
<evidence type="ECO:0000259" key="2">
    <source>
        <dbReference type="Pfam" id="PF14698"/>
    </source>
</evidence>
<keyword evidence="3" id="KW-0456">Lyase</keyword>
<dbReference type="FunFam" id="1.10.40.30:FF:000001">
    <property type="entry name" value="Argininosuccinate lyase"/>
    <property type="match status" value="1"/>
</dbReference>
<proteinExistence type="inferred from homology"/>
<dbReference type="PRINTS" id="PR00145">
    <property type="entry name" value="ARGSUCLYASE"/>
</dbReference>
<dbReference type="InterPro" id="IPR024083">
    <property type="entry name" value="Fumarase/histidase_N"/>
</dbReference>
<protein>
    <submittedName>
        <fullName evidence="3">Argininosuccinate lyase</fullName>
        <ecNumber evidence="3">4.3.2.1</ecNumber>
    </submittedName>
</protein>
<dbReference type="GO" id="GO:0004056">
    <property type="term" value="F:argininosuccinate lyase activity"/>
    <property type="evidence" value="ECO:0007669"/>
    <property type="project" value="UniProtKB-EC"/>
</dbReference>
<dbReference type="HAMAP" id="MF_00006">
    <property type="entry name" value="Arg_succ_lyase"/>
    <property type="match status" value="1"/>
</dbReference>
<dbReference type="SUPFAM" id="SSF48557">
    <property type="entry name" value="L-aspartase-like"/>
    <property type="match status" value="1"/>
</dbReference>
<dbReference type="InterPro" id="IPR000362">
    <property type="entry name" value="Fumarate_lyase_fam"/>
</dbReference>
<feature type="domain" description="Fumarate lyase N-terminal" evidence="1">
    <location>
        <begin position="9"/>
        <end position="302"/>
    </location>
</feature>
<dbReference type="InterPro" id="IPR008948">
    <property type="entry name" value="L-Aspartase-like"/>
</dbReference>
<feature type="domain" description="Argininosuccinate lyase C-terminal" evidence="2">
    <location>
        <begin position="366"/>
        <end position="433"/>
    </location>
</feature>
<sequence length="462" mass="51941">MSKKIASARISEKSSKLLQDLNNSLPFDKVLYREDITGSLAHAYMLSEQGIISQEDYAQIESGLNEILEEIESGLFRLDGDDEDIHMAIEGRLTEKIGDAGKRLHTARSRNDQVALDFRLYVQSNTKEIAELLLDNIRTLVKVAEENVETMLPGMTHLQHAQPINFGYHMMAYASMFKRDYERFMSSYERNNYSPIGCAALAGTPHNISRRITSDKLGFTAPTLNCLDTVSDRDFALEILFNISTMMMHMSRLSEELILWSAAEFKWVILSDRHATGSSIMPQKKNPDIPELLRGKTGRVNGNLIALLTVMKGLPLAYNKDMQEDKEGVFDSVRTAILSLQVLQEMIAYMTVNKEAMERACMIGHLSATDLADYLVKEQGLPFRDAYHITGNVVNLAEEKGVDISELSLEDLHSIDERIGEGVVVLLDNRASMNARQSEGGTATVRTLEQVEGLKDWLRQQK</sequence>
<dbReference type="Gene3D" id="1.10.40.30">
    <property type="entry name" value="Fumarase/aspartase (C-terminal domain)"/>
    <property type="match status" value="1"/>
</dbReference>
<dbReference type="PROSITE" id="PS00163">
    <property type="entry name" value="FUMARATE_LYASES"/>
    <property type="match status" value="1"/>
</dbReference>
<evidence type="ECO:0000259" key="1">
    <source>
        <dbReference type="Pfam" id="PF00206"/>
    </source>
</evidence>
<dbReference type="InterPro" id="IPR009049">
    <property type="entry name" value="Argininosuccinate_lyase"/>
</dbReference>
<dbReference type="PRINTS" id="PR00149">
    <property type="entry name" value="FUMRATELYASE"/>
</dbReference>
<dbReference type="GO" id="GO:0042450">
    <property type="term" value="P:L-arginine biosynthetic process via ornithine"/>
    <property type="evidence" value="ECO:0007669"/>
    <property type="project" value="InterPro"/>
</dbReference>
<dbReference type="Pfam" id="PF00206">
    <property type="entry name" value="Lyase_1"/>
    <property type="match status" value="1"/>
</dbReference>
<dbReference type="EC" id="4.3.2.1" evidence="3"/>
<name>A0A1W1CKG3_9ZZZZ</name>